<keyword evidence="2" id="KW-1185">Reference proteome</keyword>
<reference evidence="1 2" key="1">
    <citation type="submission" date="2017-11" db="EMBL/GenBank/DDBJ databases">
        <title>The genome of Rhizophagus clarus HR1 reveals common genetic basis of auxotrophy among arbuscular mycorrhizal fungi.</title>
        <authorList>
            <person name="Kobayashi Y."/>
        </authorList>
    </citation>
    <scope>NUCLEOTIDE SEQUENCE [LARGE SCALE GENOMIC DNA]</scope>
    <source>
        <strain evidence="1 2">HR1</strain>
    </source>
</reference>
<dbReference type="AlphaFoldDB" id="A0A2Z6R666"/>
<dbReference type="EMBL" id="BEXD01000532">
    <property type="protein sequence ID" value="GBB88218.1"/>
    <property type="molecule type" value="Genomic_DNA"/>
</dbReference>
<organism evidence="1 2">
    <name type="scientific">Rhizophagus clarus</name>
    <dbReference type="NCBI Taxonomy" id="94130"/>
    <lineage>
        <taxon>Eukaryota</taxon>
        <taxon>Fungi</taxon>
        <taxon>Fungi incertae sedis</taxon>
        <taxon>Mucoromycota</taxon>
        <taxon>Glomeromycotina</taxon>
        <taxon>Glomeromycetes</taxon>
        <taxon>Glomerales</taxon>
        <taxon>Glomeraceae</taxon>
        <taxon>Rhizophagus</taxon>
    </lineage>
</organism>
<accession>A0A2Z6R666</accession>
<comment type="caution">
    <text evidence="1">The sequence shown here is derived from an EMBL/GenBank/DDBJ whole genome shotgun (WGS) entry which is preliminary data.</text>
</comment>
<evidence type="ECO:0008006" key="3">
    <source>
        <dbReference type="Google" id="ProtNLM"/>
    </source>
</evidence>
<evidence type="ECO:0000313" key="2">
    <source>
        <dbReference type="Proteomes" id="UP000247702"/>
    </source>
</evidence>
<sequence length="542" mass="63910">MSCSKIFSGELPELTYEVIKYFKNDFSTLYSCILVNRLWCRLAIPLLWEDPFSIPTKNYKFIYVYLHNLNDDIKTELTEYEININLLLSNTLFNYPSFIKYLNIWTIIFSVWDWFETVLRAEKKYISYDLDTACDLKRLIIMSLFKIFIENEVNLHVLEFDILIHRDYNSFYHDILELILQNPNFIHNVRNLKLIHFASPGYYDNRNECASIKNLILQIISLHQNLKKIFLSYNSFASYKPLLLSKDYNCSNTLNTIILFHIDFNGLINLDIVFEQLNVLESIHIVYCYSLKNGFIQQIINLTKPFKLKSLFISDVSLSIDESLPLLLQKTGGYLENFGCIFRFGCGLSLKQQLLESVLKYCKNIKFLDSCGFGNQIIHQAFNLIENIKQSLNYLTISVFNYHQLNHVSDNNIECSSFVLQHLGQILPSKLKYLSLILHIKVNDFEVFLQNSQDILIKKLLIKNNEGQDILPYLKEYIMKKKRVKYLAVMSSYKNIFVDGYHNNKDLFIMKDVVEEFKLYDIKVKNYYGSLINTYDFIKEID</sequence>
<proteinExistence type="predicted"/>
<name>A0A2Z6R666_9GLOM</name>
<gene>
    <name evidence="1" type="ORF">RclHR1_14770002</name>
</gene>
<dbReference type="Proteomes" id="UP000247702">
    <property type="component" value="Unassembled WGS sequence"/>
</dbReference>
<protein>
    <recommendedName>
        <fullName evidence="3">F-box domain-containing protein</fullName>
    </recommendedName>
</protein>
<dbReference type="STRING" id="94130.A0A2Z6R666"/>
<evidence type="ECO:0000313" key="1">
    <source>
        <dbReference type="EMBL" id="GBB88218.1"/>
    </source>
</evidence>